<sequence length="123" mass="14448">MKLIKKNAEEVNSIIKKMPFYLPIIGELSNMPKYEVEELISFCNLTSVIIKDTDFCEKISAFKINYTEQTNWNVIIKTENDYQTAYYPLDELSKLNQEALIILNIKQLKSMWPYLVNNWSSIV</sequence>
<dbReference type="AlphaFoldDB" id="A0A1W1VM67"/>
<organism evidence="1 2">
    <name type="scientific">Desulfonispora thiosulfatigenes DSM 11270</name>
    <dbReference type="NCBI Taxonomy" id="656914"/>
    <lineage>
        <taxon>Bacteria</taxon>
        <taxon>Bacillati</taxon>
        <taxon>Bacillota</taxon>
        <taxon>Clostridia</taxon>
        <taxon>Eubacteriales</taxon>
        <taxon>Peptococcaceae</taxon>
        <taxon>Desulfonispora</taxon>
    </lineage>
</organism>
<reference evidence="1 2" key="1">
    <citation type="submission" date="2017-04" db="EMBL/GenBank/DDBJ databases">
        <authorList>
            <person name="Afonso C.L."/>
            <person name="Miller P.J."/>
            <person name="Scott M.A."/>
            <person name="Spackman E."/>
            <person name="Goraichik I."/>
            <person name="Dimitrov K.M."/>
            <person name="Suarez D.L."/>
            <person name="Swayne D.E."/>
        </authorList>
    </citation>
    <scope>NUCLEOTIDE SEQUENCE [LARGE SCALE GENOMIC DNA]</scope>
    <source>
        <strain evidence="1 2">DSM 11270</strain>
    </source>
</reference>
<accession>A0A1W1VM67</accession>
<protein>
    <submittedName>
        <fullName evidence="1">Uncharacterized protein</fullName>
    </submittedName>
</protein>
<dbReference type="STRING" id="656914.SAMN00017405_0201"/>
<proteinExistence type="predicted"/>
<name>A0A1W1VM67_DESTI</name>
<gene>
    <name evidence="1" type="ORF">SAMN00017405_0201</name>
</gene>
<dbReference type="EMBL" id="FWWT01000022">
    <property type="protein sequence ID" value="SMB94416.1"/>
    <property type="molecule type" value="Genomic_DNA"/>
</dbReference>
<dbReference type="Proteomes" id="UP000192731">
    <property type="component" value="Unassembled WGS sequence"/>
</dbReference>
<keyword evidence="2" id="KW-1185">Reference proteome</keyword>
<evidence type="ECO:0000313" key="2">
    <source>
        <dbReference type="Proteomes" id="UP000192731"/>
    </source>
</evidence>
<dbReference type="RefSeq" id="WP_084054019.1">
    <property type="nucleotide sequence ID" value="NZ_FWWT01000022.1"/>
</dbReference>
<evidence type="ECO:0000313" key="1">
    <source>
        <dbReference type="EMBL" id="SMB94416.1"/>
    </source>
</evidence>